<dbReference type="AlphaFoldDB" id="A0A7J8CJ18"/>
<proteinExistence type="predicted"/>
<dbReference type="EMBL" id="JACASE010000014">
    <property type="protein sequence ID" value="KAF6410779.1"/>
    <property type="molecule type" value="Genomic_DNA"/>
</dbReference>
<reference evidence="1 2" key="1">
    <citation type="journal article" date="2020" name="Nature">
        <title>Six reference-quality genomes reveal evolution of bat adaptations.</title>
        <authorList>
            <person name="Jebb D."/>
            <person name="Huang Z."/>
            <person name="Pippel M."/>
            <person name="Hughes G.M."/>
            <person name="Lavrichenko K."/>
            <person name="Devanna P."/>
            <person name="Winkler S."/>
            <person name="Jermiin L.S."/>
            <person name="Skirmuntt E.C."/>
            <person name="Katzourakis A."/>
            <person name="Burkitt-Gray L."/>
            <person name="Ray D.A."/>
            <person name="Sullivan K.A.M."/>
            <person name="Roscito J.G."/>
            <person name="Kirilenko B.M."/>
            <person name="Davalos L.M."/>
            <person name="Corthals A.P."/>
            <person name="Power M.L."/>
            <person name="Jones G."/>
            <person name="Ransome R.D."/>
            <person name="Dechmann D.K.N."/>
            <person name="Locatelli A.G."/>
            <person name="Puechmaille S.J."/>
            <person name="Fedrigo O."/>
            <person name="Jarvis E.D."/>
            <person name="Hiller M."/>
            <person name="Vernes S.C."/>
            <person name="Myers E.W."/>
            <person name="Teeling E.C."/>
        </authorList>
    </citation>
    <scope>NUCLEOTIDE SEQUENCE [LARGE SCALE GENOMIC DNA]</scope>
    <source>
        <strain evidence="1">MRouAeg1</strain>
        <tissue evidence="1">Muscle</tissue>
    </source>
</reference>
<keyword evidence="2" id="KW-1185">Reference proteome</keyword>
<protein>
    <submittedName>
        <fullName evidence="1">Uncharacterized protein</fullName>
    </submittedName>
</protein>
<organism evidence="1 2">
    <name type="scientific">Rousettus aegyptiacus</name>
    <name type="common">Egyptian fruit bat</name>
    <name type="synonym">Pteropus aegyptiacus</name>
    <dbReference type="NCBI Taxonomy" id="9407"/>
    <lineage>
        <taxon>Eukaryota</taxon>
        <taxon>Metazoa</taxon>
        <taxon>Chordata</taxon>
        <taxon>Craniata</taxon>
        <taxon>Vertebrata</taxon>
        <taxon>Euteleostomi</taxon>
        <taxon>Mammalia</taxon>
        <taxon>Eutheria</taxon>
        <taxon>Laurasiatheria</taxon>
        <taxon>Chiroptera</taxon>
        <taxon>Yinpterochiroptera</taxon>
        <taxon>Pteropodoidea</taxon>
        <taxon>Pteropodidae</taxon>
        <taxon>Rousettinae</taxon>
        <taxon>Rousettus</taxon>
    </lineage>
</organism>
<evidence type="ECO:0000313" key="1">
    <source>
        <dbReference type="EMBL" id="KAF6410779.1"/>
    </source>
</evidence>
<dbReference type="Proteomes" id="UP000593571">
    <property type="component" value="Unassembled WGS sequence"/>
</dbReference>
<comment type="caution">
    <text evidence="1">The sequence shown here is derived from an EMBL/GenBank/DDBJ whole genome shotgun (WGS) entry which is preliminary data.</text>
</comment>
<accession>A0A7J8CJ18</accession>
<gene>
    <name evidence="1" type="ORF">HJG63_009216</name>
</gene>
<sequence length="146" mass="15852">MVTLQGLSYRDGDPHGFLGVKGERERKTGEVDIFTKNCKKEGQRTQAERVRWRIIDSGVGGGGQATDLTGPCRPSPGSYSVLFMLGKRSLTDCSKEKIVAGSGVAVHMEGYCPGKTKSPNTTDIWLPPVSSKEGLPNYIKEVTSIY</sequence>
<evidence type="ECO:0000313" key="2">
    <source>
        <dbReference type="Proteomes" id="UP000593571"/>
    </source>
</evidence>
<name>A0A7J8CJ18_ROUAE</name>